<dbReference type="Gene3D" id="3.40.50.720">
    <property type="entry name" value="NAD(P)-binding Rossmann-like Domain"/>
    <property type="match status" value="2"/>
</dbReference>
<feature type="domain" description="Prephenate/arogenate dehydrogenase" evidence="2">
    <location>
        <begin position="406"/>
        <end position="685"/>
    </location>
</feature>
<dbReference type="InterPro" id="IPR036291">
    <property type="entry name" value="NAD(P)-bd_dom_sf"/>
</dbReference>
<protein>
    <submittedName>
        <fullName evidence="3">Arogenate dehydrogenase 1, chloroplastic isoform A</fullName>
    </submittedName>
    <submittedName>
        <fullName evidence="4">Arogenate dehydrogenase 1, chloroplastic isoform B</fullName>
        <ecNumber evidence="3 4">1.3.1.12</ecNumber>
    </submittedName>
</protein>
<dbReference type="EMBL" id="QZWG01000017">
    <property type="protein sequence ID" value="RZB56550.1"/>
    <property type="molecule type" value="Genomic_DNA"/>
</dbReference>
<dbReference type="GO" id="GO:0006571">
    <property type="term" value="P:tyrosine biosynthetic process"/>
    <property type="evidence" value="ECO:0007669"/>
    <property type="project" value="InterPro"/>
</dbReference>
<keyword evidence="5" id="KW-1185">Reference proteome</keyword>
<reference evidence="4 5" key="1">
    <citation type="submission" date="2018-09" db="EMBL/GenBank/DDBJ databases">
        <title>A high-quality reference genome of wild soybean provides a powerful tool to mine soybean genomes.</title>
        <authorList>
            <person name="Xie M."/>
            <person name="Chung C.Y.L."/>
            <person name="Li M.-W."/>
            <person name="Wong F.-L."/>
            <person name="Chan T.-F."/>
            <person name="Lam H.-M."/>
        </authorList>
    </citation>
    <scope>NUCLEOTIDE SEQUENCE [LARGE SCALE GENOMIC DNA]</scope>
    <source>
        <strain evidence="5">cv. W05</strain>
        <tissue evidence="4">Hypocotyl of etiolated seedlings</tissue>
    </source>
</reference>
<dbReference type="PANTHER" id="PTHR43207:SF8">
    <property type="entry name" value="AROGENATE DEHYDROGENASE 1, CHLOROPLASTIC"/>
    <property type="match status" value="1"/>
</dbReference>
<dbReference type="SMR" id="A0A445G5U2"/>
<dbReference type="InterPro" id="IPR045011">
    <property type="entry name" value="TYRAAT1/2"/>
</dbReference>
<sequence length="690" mass="78320">MAVSTFQAPPLKPSLPSTLLRRLKRVPLSHSFSLFSAPNTNSFHSSYRALRIRAIDAAQPFDYESRMAQQFHDAQKLKIAIVGFGNFGQFLAQTLVRQGHTILAHSRSDHSLSAQQLGVTFFQNPHDLCEEHPEVILLCSSIISTQRVLLTLPLQRLKRSTLFVDVLSVKEFPKNLLLHALPPDFDVLCTHPMFGPQSAPRAWTGLPFVYEKVRIGAHDDRRIARCEKFLGIFAREGCRMVEMSCADHDKLAAGSQFITHTVGRVLEMLTVKSTPINTKGYESLLNLVENTCGDSFDLFYGLFMYNKNSLEMLERLDFAFEDLRKQLMARLHDVVREHLSDNAGIGKVQSLPDEYVHQLLLKNGQNGSAAAPLLSLPSEDLRSGDVVKLNNYKSNDANQSDDNSKLKIAIVGFGNFGQFLAKTFVRHGHRVLAYSRSDYSLVAQELGVSYFNNIDDLCEQHPEVILLCTSILSTEKVLKSLPVQRLKRSTLFVDVLSVKEFPRNLFLQHLPRNFDILCTHPMFGPESGKNGWNGLAFVFDKVRIGIDESRSSRCDQFLDIFASEGCRMVEMSCAEHDWHAAGSQFITHTTGRFLEKLELEGTPIDTKGYETLLSLVENTAGDSFDLYYGLFLYNRNAMEQLERFDLAFESVKKQLFDRLHGFYRQQVFKHEEKLHDSPERRMLPKISEDK</sequence>
<dbReference type="InterPro" id="IPR059064">
    <property type="entry name" value="TYRAAT2_C"/>
</dbReference>
<dbReference type="PROSITE" id="PS51176">
    <property type="entry name" value="PDH_ADH"/>
    <property type="match status" value="2"/>
</dbReference>
<accession>A0A445G5U2</accession>
<dbReference type="GO" id="GO:0008977">
    <property type="term" value="F:prephenate dehydrogenase (NAD+) activity"/>
    <property type="evidence" value="ECO:0007669"/>
    <property type="project" value="UniProtKB-EC"/>
</dbReference>
<proteinExistence type="predicted"/>
<dbReference type="SUPFAM" id="SSF51735">
    <property type="entry name" value="NAD(P)-binding Rossmann-fold domains"/>
    <property type="match status" value="2"/>
</dbReference>
<dbReference type="AlphaFoldDB" id="A0A445G5U2"/>
<dbReference type="PANTHER" id="PTHR43207">
    <property type="entry name" value="AROGENATE DEHYDROGENASE-RELATED"/>
    <property type="match status" value="1"/>
</dbReference>
<gene>
    <name evidence="4" type="ORF">D0Y65_045617</name>
</gene>
<dbReference type="Gramene" id="XM_028355744.1">
    <property type="protein sequence ID" value="XP_028211545.1"/>
    <property type="gene ID" value="LOC114394141"/>
</dbReference>
<dbReference type="InterPro" id="IPR028939">
    <property type="entry name" value="P5C_Rdtase_cat_N"/>
</dbReference>
<name>A0A445G5U2_GLYSO</name>
<dbReference type="EC" id="1.3.1.12" evidence="3 4"/>
<feature type="domain" description="Prephenate/arogenate dehydrogenase" evidence="2">
    <location>
        <begin position="77"/>
        <end position="357"/>
    </location>
</feature>
<dbReference type="Pfam" id="PF02153">
    <property type="entry name" value="PDH_N"/>
    <property type="match status" value="1"/>
</dbReference>
<evidence type="ECO:0000256" key="1">
    <source>
        <dbReference type="ARBA" id="ARBA00023002"/>
    </source>
</evidence>
<evidence type="ECO:0000313" key="3">
    <source>
        <dbReference type="EMBL" id="RZB56550.1"/>
    </source>
</evidence>
<evidence type="ECO:0000313" key="4">
    <source>
        <dbReference type="EMBL" id="RZB56551.1"/>
    </source>
</evidence>
<dbReference type="Pfam" id="PF03807">
    <property type="entry name" value="F420_oxidored"/>
    <property type="match status" value="1"/>
</dbReference>
<dbReference type="GO" id="GO:0004665">
    <property type="term" value="F:prephenate dehydrogenase (NADP+) activity"/>
    <property type="evidence" value="ECO:0007669"/>
    <property type="project" value="InterPro"/>
</dbReference>
<evidence type="ECO:0000259" key="2">
    <source>
        <dbReference type="PROSITE" id="PS51176"/>
    </source>
</evidence>
<dbReference type="GO" id="GO:0070403">
    <property type="term" value="F:NAD+ binding"/>
    <property type="evidence" value="ECO:0007669"/>
    <property type="project" value="InterPro"/>
</dbReference>
<dbReference type="GO" id="GO:0033730">
    <property type="term" value="F:arogenate dehydrogenase (NADP+) activity"/>
    <property type="evidence" value="ECO:0007669"/>
    <property type="project" value="InterPro"/>
</dbReference>
<organism evidence="4 5">
    <name type="scientific">Glycine soja</name>
    <name type="common">Wild soybean</name>
    <dbReference type="NCBI Taxonomy" id="3848"/>
    <lineage>
        <taxon>Eukaryota</taxon>
        <taxon>Viridiplantae</taxon>
        <taxon>Streptophyta</taxon>
        <taxon>Embryophyta</taxon>
        <taxon>Tracheophyta</taxon>
        <taxon>Spermatophyta</taxon>
        <taxon>Magnoliopsida</taxon>
        <taxon>eudicotyledons</taxon>
        <taxon>Gunneridae</taxon>
        <taxon>Pentapetalae</taxon>
        <taxon>rosids</taxon>
        <taxon>fabids</taxon>
        <taxon>Fabales</taxon>
        <taxon>Fabaceae</taxon>
        <taxon>Papilionoideae</taxon>
        <taxon>50 kb inversion clade</taxon>
        <taxon>NPAAA clade</taxon>
        <taxon>indigoferoid/millettioid clade</taxon>
        <taxon>Phaseoleae</taxon>
        <taxon>Glycine</taxon>
        <taxon>Glycine subgen. Soja</taxon>
    </lineage>
</organism>
<evidence type="ECO:0000313" key="5">
    <source>
        <dbReference type="Proteomes" id="UP000289340"/>
    </source>
</evidence>
<dbReference type="Proteomes" id="UP000289340">
    <property type="component" value="Chromosome 17"/>
</dbReference>
<keyword evidence="1 4" id="KW-0560">Oxidoreductase</keyword>
<dbReference type="InterPro" id="IPR003099">
    <property type="entry name" value="Prephen_DH"/>
</dbReference>
<comment type="caution">
    <text evidence="4">The sequence shown here is derived from an EMBL/GenBank/DDBJ whole genome shotgun (WGS) entry which is preliminary data.</text>
</comment>
<dbReference type="InterPro" id="IPR046826">
    <property type="entry name" value="PDH_N"/>
</dbReference>
<dbReference type="Pfam" id="PF26213">
    <property type="entry name" value="TYRAAT1_C"/>
    <property type="match status" value="2"/>
</dbReference>
<dbReference type="EMBL" id="QZWG01000017">
    <property type="protein sequence ID" value="RZB56551.1"/>
    <property type="molecule type" value="Genomic_DNA"/>
</dbReference>